<accession>A0A3N4IYU7</accession>
<evidence type="ECO:0000313" key="1">
    <source>
        <dbReference type="EMBL" id="RPA89481.1"/>
    </source>
</evidence>
<dbReference type="Proteomes" id="UP000276215">
    <property type="component" value="Unassembled WGS sequence"/>
</dbReference>
<protein>
    <submittedName>
        <fullName evidence="1">Uncharacterized protein</fullName>
    </submittedName>
</protein>
<evidence type="ECO:0000313" key="2">
    <source>
        <dbReference type="Proteomes" id="UP000276215"/>
    </source>
</evidence>
<gene>
    <name evidence="1" type="ORF">L873DRAFT_650966</name>
</gene>
<proteinExistence type="predicted"/>
<name>A0A3N4IYU7_9PEZI</name>
<reference evidence="1 2" key="1">
    <citation type="journal article" date="2018" name="Nat. Ecol. Evol.">
        <title>Pezizomycetes genomes reveal the molecular basis of ectomycorrhizal truffle lifestyle.</title>
        <authorList>
            <person name="Murat C."/>
            <person name="Payen T."/>
            <person name="Noel B."/>
            <person name="Kuo A."/>
            <person name="Morin E."/>
            <person name="Chen J."/>
            <person name="Kohler A."/>
            <person name="Krizsan K."/>
            <person name="Balestrini R."/>
            <person name="Da Silva C."/>
            <person name="Montanini B."/>
            <person name="Hainaut M."/>
            <person name="Levati E."/>
            <person name="Barry K.W."/>
            <person name="Belfiori B."/>
            <person name="Cichocki N."/>
            <person name="Clum A."/>
            <person name="Dockter R.B."/>
            <person name="Fauchery L."/>
            <person name="Guy J."/>
            <person name="Iotti M."/>
            <person name="Le Tacon F."/>
            <person name="Lindquist E.A."/>
            <person name="Lipzen A."/>
            <person name="Malagnac F."/>
            <person name="Mello A."/>
            <person name="Molinier V."/>
            <person name="Miyauchi S."/>
            <person name="Poulain J."/>
            <person name="Riccioni C."/>
            <person name="Rubini A."/>
            <person name="Sitrit Y."/>
            <person name="Splivallo R."/>
            <person name="Traeger S."/>
            <person name="Wang M."/>
            <person name="Zifcakova L."/>
            <person name="Wipf D."/>
            <person name="Zambonelli A."/>
            <person name="Paolocci F."/>
            <person name="Nowrousian M."/>
            <person name="Ottonello S."/>
            <person name="Baldrian P."/>
            <person name="Spatafora J.W."/>
            <person name="Henrissat B."/>
            <person name="Nagy L.G."/>
            <person name="Aury J.M."/>
            <person name="Wincker P."/>
            <person name="Grigoriev I.V."/>
            <person name="Bonfante P."/>
            <person name="Martin F.M."/>
        </authorList>
    </citation>
    <scope>NUCLEOTIDE SEQUENCE [LARGE SCALE GENOMIC DNA]</scope>
    <source>
        <strain evidence="1 2">120613-1</strain>
    </source>
</reference>
<dbReference type="AlphaFoldDB" id="A0A3N4IYU7"/>
<organism evidence="1 2">
    <name type="scientific">Choiromyces venosus 120613-1</name>
    <dbReference type="NCBI Taxonomy" id="1336337"/>
    <lineage>
        <taxon>Eukaryota</taxon>
        <taxon>Fungi</taxon>
        <taxon>Dikarya</taxon>
        <taxon>Ascomycota</taxon>
        <taxon>Pezizomycotina</taxon>
        <taxon>Pezizomycetes</taxon>
        <taxon>Pezizales</taxon>
        <taxon>Tuberaceae</taxon>
        <taxon>Choiromyces</taxon>
    </lineage>
</organism>
<sequence>MVSHKGPLSRKGPLSCQALFRVPPVVSLQTPAIVAGSHNLATSTRTENRDHKQISTNRLQKETQFSRLENVNITAPEQTVHVSWRKIDLFQKRFQLRERVTYL</sequence>
<keyword evidence="2" id="KW-1185">Reference proteome</keyword>
<dbReference type="EMBL" id="ML120577">
    <property type="protein sequence ID" value="RPA89481.1"/>
    <property type="molecule type" value="Genomic_DNA"/>
</dbReference>